<dbReference type="EMBL" id="JBCLYO010000003">
    <property type="protein sequence ID" value="KAL0092146.1"/>
    <property type="molecule type" value="Genomic_DNA"/>
</dbReference>
<gene>
    <name evidence="3" type="ORF">J3Q64DRAFT_1819729</name>
</gene>
<sequence length="468" mass="54194">MHLLAYAVLFYRSKSVYIFPTIFTAILFLVILLYLCIQASYGTRLLESERRKGIASRSHLKRPEERYASLKIAHRFVNPFHEWREVKWWETAFFWMRRWKGNGIPKSQEELSVALPVMKPPLNLIFNKNNSYKLSQTMTKLYSKSKDTWVYLNKNGTEVINPEKAKNPITFTWLGQSTCLITIEGLAILTDPVFTRRSINEYLGPKRLRPVPCVLEDIQENLDIVLVSHNHFDHLDSKVVAKLGNSVAWYVPLGLKYWFVERGINNVLEMNWWEETKIKLRPDITVACVPAMHWSGFRTPFDKNETLWCSFVIKGQNENIFFCGDTGYSSELFKAIGSRYSPLSLAAMPIGSFEPEFLMKHLHMGPTEAVKAHCDLGHPKVSVGIHWGTFMMSEEHYMDPPRALNQAWKDYVKSRQRIQRTQRIQPELDSIDNCLSSSVRESDSDRILDSQFITTALGETLWIKSGLE</sequence>
<comment type="caution">
    <text evidence="3">The sequence shown here is derived from an EMBL/GenBank/DDBJ whole genome shotgun (WGS) entry which is preliminary data.</text>
</comment>
<keyword evidence="1" id="KW-0812">Transmembrane</keyword>
<dbReference type="Proteomes" id="UP001448207">
    <property type="component" value="Unassembled WGS sequence"/>
</dbReference>
<dbReference type="InterPro" id="IPR001279">
    <property type="entry name" value="Metallo-B-lactamas"/>
</dbReference>
<reference evidence="3 4" key="1">
    <citation type="submission" date="2024-04" db="EMBL/GenBank/DDBJ databases">
        <title>Symmetric and asymmetric DNA N6-adenine methylation regulates different biological responses in Mucorales.</title>
        <authorList>
            <consortium name="Lawrence Berkeley National Laboratory"/>
            <person name="Lax C."/>
            <person name="Mondo S.J."/>
            <person name="Osorio-Concepcion M."/>
            <person name="Muszewska A."/>
            <person name="Corrochano-Luque M."/>
            <person name="Gutierrez G."/>
            <person name="Riley R."/>
            <person name="Lipzen A."/>
            <person name="Guo J."/>
            <person name="Hundley H."/>
            <person name="Amirebrahimi M."/>
            <person name="Ng V."/>
            <person name="Lorenzo-Gutierrez D."/>
            <person name="Binder U."/>
            <person name="Yang J."/>
            <person name="Song Y."/>
            <person name="Canovas D."/>
            <person name="Navarro E."/>
            <person name="Freitag M."/>
            <person name="Gabaldon T."/>
            <person name="Grigoriev I.V."/>
            <person name="Corrochano L.M."/>
            <person name="Nicolas F.E."/>
            <person name="Garre V."/>
        </authorList>
    </citation>
    <scope>NUCLEOTIDE SEQUENCE [LARGE SCALE GENOMIC DNA]</scope>
    <source>
        <strain evidence="3 4">L51</strain>
    </source>
</reference>
<evidence type="ECO:0000259" key="2">
    <source>
        <dbReference type="Pfam" id="PF12706"/>
    </source>
</evidence>
<protein>
    <submittedName>
        <fullName evidence="3">Beta-lactamase superfamily domain-containing protein</fullName>
    </submittedName>
</protein>
<dbReference type="InterPro" id="IPR036866">
    <property type="entry name" value="RibonucZ/Hydroxyglut_hydro"/>
</dbReference>
<dbReference type="SUPFAM" id="SSF56281">
    <property type="entry name" value="Metallo-hydrolase/oxidoreductase"/>
    <property type="match status" value="1"/>
</dbReference>
<evidence type="ECO:0000256" key="1">
    <source>
        <dbReference type="SAM" id="Phobius"/>
    </source>
</evidence>
<keyword evidence="4" id="KW-1185">Reference proteome</keyword>
<evidence type="ECO:0000313" key="3">
    <source>
        <dbReference type="EMBL" id="KAL0092146.1"/>
    </source>
</evidence>
<organism evidence="3 4">
    <name type="scientific">Phycomyces blakesleeanus</name>
    <dbReference type="NCBI Taxonomy" id="4837"/>
    <lineage>
        <taxon>Eukaryota</taxon>
        <taxon>Fungi</taxon>
        <taxon>Fungi incertae sedis</taxon>
        <taxon>Mucoromycota</taxon>
        <taxon>Mucoromycotina</taxon>
        <taxon>Mucoromycetes</taxon>
        <taxon>Mucorales</taxon>
        <taxon>Phycomycetaceae</taxon>
        <taxon>Phycomyces</taxon>
    </lineage>
</organism>
<evidence type="ECO:0000313" key="4">
    <source>
        <dbReference type="Proteomes" id="UP001448207"/>
    </source>
</evidence>
<dbReference type="Pfam" id="PF12706">
    <property type="entry name" value="Lactamase_B_2"/>
    <property type="match status" value="1"/>
</dbReference>
<dbReference type="PANTHER" id="PTHR15032">
    <property type="entry name" value="N-ACYL-PHOSPHATIDYLETHANOLAMINE-HYDROLYZING PHOSPHOLIPASE D"/>
    <property type="match status" value="1"/>
</dbReference>
<keyword evidence="1" id="KW-0472">Membrane</keyword>
<feature type="domain" description="Metallo-beta-lactamase" evidence="2">
    <location>
        <begin position="188"/>
        <end position="387"/>
    </location>
</feature>
<name>A0ABR3B9C7_PHYBL</name>
<accession>A0ABR3B9C7</accession>
<proteinExistence type="predicted"/>
<dbReference type="Gene3D" id="3.60.15.10">
    <property type="entry name" value="Ribonuclease Z/Hydroxyacylglutathione hydrolase-like"/>
    <property type="match status" value="1"/>
</dbReference>
<keyword evidence="1" id="KW-1133">Transmembrane helix</keyword>
<dbReference type="PANTHER" id="PTHR15032:SF4">
    <property type="entry name" value="N-ACYL-PHOSPHATIDYLETHANOLAMINE-HYDROLYZING PHOSPHOLIPASE D"/>
    <property type="match status" value="1"/>
</dbReference>
<feature type="transmembrane region" description="Helical" evidence="1">
    <location>
        <begin position="16"/>
        <end position="37"/>
    </location>
</feature>